<protein>
    <submittedName>
        <fullName evidence="1">Uncharacterized protein</fullName>
    </submittedName>
</protein>
<proteinExistence type="predicted"/>
<dbReference type="Proteomes" id="UP000683925">
    <property type="component" value="Unassembled WGS sequence"/>
</dbReference>
<dbReference type="EMBL" id="CAJJDP010000111">
    <property type="protein sequence ID" value="CAD8196475.1"/>
    <property type="molecule type" value="Genomic_DNA"/>
</dbReference>
<name>A0A8S1X6I0_PAROT</name>
<keyword evidence="2" id="KW-1185">Reference proteome</keyword>
<evidence type="ECO:0000313" key="1">
    <source>
        <dbReference type="EMBL" id="CAD8196475.1"/>
    </source>
</evidence>
<comment type="caution">
    <text evidence="1">The sequence shown here is derived from an EMBL/GenBank/DDBJ whole genome shotgun (WGS) entry which is preliminary data.</text>
</comment>
<organism evidence="1 2">
    <name type="scientific">Paramecium octaurelia</name>
    <dbReference type="NCBI Taxonomy" id="43137"/>
    <lineage>
        <taxon>Eukaryota</taxon>
        <taxon>Sar</taxon>
        <taxon>Alveolata</taxon>
        <taxon>Ciliophora</taxon>
        <taxon>Intramacronucleata</taxon>
        <taxon>Oligohymenophorea</taxon>
        <taxon>Peniculida</taxon>
        <taxon>Parameciidae</taxon>
        <taxon>Paramecium</taxon>
    </lineage>
</organism>
<gene>
    <name evidence="1" type="ORF">POCTA_138.1.T1110208</name>
</gene>
<evidence type="ECO:0000313" key="2">
    <source>
        <dbReference type="Proteomes" id="UP000683925"/>
    </source>
</evidence>
<reference evidence="1" key="1">
    <citation type="submission" date="2021-01" db="EMBL/GenBank/DDBJ databases">
        <authorList>
            <consortium name="Genoscope - CEA"/>
            <person name="William W."/>
        </authorList>
    </citation>
    <scope>NUCLEOTIDE SEQUENCE</scope>
</reference>
<accession>A0A8S1X6I0</accession>
<dbReference type="AlphaFoldDB" id="A0A8S1X6I0"/>
<sequence length="45" mass="5374">MKNEAVFKQKILHFLLFKGEIRIYKIGGDLIVIYSKLPINQRRQI</sequence>